<name>A0A0D7ADG0_9AGAR</name>
<keyword evidence="10" id="KW-1185">Reference proteome</keyword>
<feature type="region of interest" description="Disordered" evidence="6">
    <location>
        <begin position="275"/>
        <end position="313"/>
    </location>
</feature>
<gene>
    <name evidence="9" type="ORF">FISHEDRAFT_42747</name>
</gene>
<keyword evidence="3" id="KW-0256">Endoplasmic reticulum</keyword>
<evidence type="ECO:0000259" key="8">
    <source>
        <dbReference type="PROSITE" id="PS51914"/>
    </source>
</evidence>
<dbReference type="Gene3D" id="2.70.130.10">
    <property type="entry name" value="Mannose-6-phosphate receptor binding domain"/>
    <property type="match status" value="1"/>
</dbReference>
<sequence length="562" mass="62174">MSRRLAFLVLPTLFAHPIDASPQQIRGVAPQDLSKYAPSAAGTWTCLDGSKEIPWSYVNDDSCDCADGSDEPGTSACPDNWFYCTNAGHIGTFIRSSRVDDGLCDKECCDGSDERPGLCPNTCKQMNAAYEELRAQELRTRKTVCASGSKIRSTYVTYAQKEKERLEPLVASLAADIVVHEAELQRLKDIADRAEALSQEELARKQSSPLYQALLEHSEALRSLRAAHDKHQARAQAFDYVLASLRTGYNPNYQDMAVLEAVRSYEGLAGLPHVGVEEDTAEVESEAAGETDKEDNKSAEAASESEEEWSPSEVDELLKTDYISLLLAHDEYANAPEDSSILFDFEEYLPDWLIPPFNFVRDLRTLQVPLVLCLYLVADINPASTDTSRARNAVNDAEKELKKEQKEYAARVEELEKLFAVDGFGSDGAWKKLDGTCIEKDTGDYTYELCFFSQTKQKPNKGGSSFNLGKFSNWEPAPGVEAGSPEYYTQQLYGGGAKCWNGPPRSTHVRMSCGTENVLVSIQELEKCEYEFVVTTPALCLPPEAADSSSIKKKNPSAKEEL</sequence>
<evidence type="ECO:0000256" key="6">
    <source>
        <dbReference type="SAM" id="MobiDB-lite"/>
    </source>
</evidence>
<proteinExistence type="predicted"/>
<evidence type="ECO:0000256" key="5">
    <source>
        <dbReference type="SAM" id="Coils"/>
    </source>
</evidence>
<dbReference type="OrthoDB" id="28322at2759"/>
<dbReference type="AlphaFoldDB" id="A0A0D7ADG0"/>
<accession>A0A0D7ADG0</accession>
<reference evidence="9 10" key="1">
    <citation type="journal article" date="2015" name="Fungal Genet. Biol.">
        <title>Evolution of novel wood decay mechanisms in Agaricales revealed by the genome sequences of Fistulina hepatica and Cylindrobasidium torrendii.</title>
        <authorList>
            <person name="Floudas D."/>
            <person name="Held B.W."/>
            <person name="Riley R."/>
            <person name="Nagy L.G."/>
            <person name="Koehler G."/>
            <person name="Ransdell A.S."/>
            <person name="Younus H."/>
            <person name="Chow J."/>
            <person name="Chiniquy J."/>
            <person name="Lipzen A."/>
            <person name="Tritt A."/>
            <person name="Sun H."/>
            <person name="Haridas S."/>
            <person name="LaButti K."/>
            <person name="Ohm R.A."/>
            <person name="Kues U."/>
            <person name="Blanchette R.A."/>
            <person name="Grigoriev I.V."/>
            <person name="Minto R.E."/>
            <person name="Hibbett D.S."/>
        </authorList>
    </citation>
    <scope>NUCLEOTIDE SEQUENCE [LARGE SCALE GENOMIC DNA]</scope>
    <source>
        <strain evidence="9 10">ATCC 64428</strain>
    </source>
</reference>
<dbReference type="Pfam" id="PF12999">
    <property type="entry name" value="PRKCSH-like"/>
    <property type="match status" value="1"/>
</dbReference>
<evidence type="ECO:0000256" key="3">
    <source>
        <dbReference type="ARBA" id="ARBA00022824"/>
    </source>
</evidence>
<feature type="domain" description="MRH" evidence="8">
    <location>
        <begin position="435"/>
        <end position="542"/>
    </location>
</feature>
<dbReference type="InterPro" id="IPR036607">
    <property type="entry name" value="PRKCSH"/>
</dbReference>
<keyword evidence="4" id="KW-1015">Disulfide bond</keyword>
<dbReference type="PANTHER" id="PTHR12630">
    <property type="entry name" value="N-LINKED OLIGOSACCHARIDE PROCESSING"/>
    <property type="match status" value="1"/>
</dbReference>
<keyword evidence="2 7" id="KW-0732">Signal</keyword>
<dbReference type="PANTHER" id="PTHR12630:SF1">
    <property type="entry name" value="GLUCOSIDASE 2 SUBUNIT BETA"/>
    <property type="match status" value="1"/>
</dbReference>
<dbReference type="GO" id="GO:0017177">
    <property type="term" value="C:glucosidase II complex"/>
    <property type="evidence" value="ECO:0007669"/>
    <property type="project" value="TreeGrafter"/>
</dbReference>
<feature type="region of interest" description="Disordered" evidence="6">
    <location>
        <begin position="542"/>
        <end position="562"/>
    </location>
</feature>
<feature type="signal peptide" evidence="7">
    <location>
        <begin position="1"/>
        <end position="20"/>
    </location>
</feature>
<evidence type="ECO:0000256" key="4">
    <source>
        <dbReference type="ARBA" id="ARBA00023157"/>
    </source>
</evidence>
<evidence type="ECO:0000256" key="7">
    <source>
        <dbReference type="SAM" id="SignalP"/>
    </source>
</evidence>
<protein>
    <recommendedName>
        <fullName evidence="1">Glucosidase 2 subunit beta</fullName>
    </recommendedName>
</protein>
<evidence type="ECO:0000256" key="2">
    <source>
        <dbReference type="ARBA" id="ARBA00022729"/>
    </source>
</evidence>
<dbReference type="InterPro" id="IPR028146">
    <property type="entry name" value="PRKCSH_N"/>
</dbReference>
<dbReference type="PROSITE" id="PS51914">
    <property type="entry name" value="MRH"/>
    <property type="match status" value="1"/>
</dbReference>
<dbReference type="InterPro" id="IPR009011">
    <property type="entry name" value="Man6P_isomerase_rcpt-bd_dom_sf"/>
</dbReference>
<dbReference type="Proteomes" id="UP000054144">
    <property type="component" value="Unassembled WGS sequence"/>
</dbReference>
<dbReference type="EMBL" id="KN881819">
    <property type="protein sequence ID" value="KIY48740.1"/>
    <property type="molecule type" value="Genomic_DNA"/>
</dbReference>
<dbReference type="GO" id="GO:0006491">
    <property type="term" value="P:N-glycan processing"/>
    <property type="evidence" value="ECO:0007669"/>
    <property type="project" value="TreeGrafter"/>
</dbReference>
<evidence type="ECO:0000313" key="10">
    <source>
        <dbReference type="Proteomes" id="UP000054144"/>
    </source>
</evidence>
<feature type="compositionally biased region" description="Acidic residues" evidence="6">
    <location>
        <begin position="303"/>
        <end position="313"/>
    </location>
</feature>
<evidence type="ECO:0000313" key="9">
    <source>
        <dbReference type="EMBL" id="KIY48740.1"/>
    </source>
</evidence>
<organism evidence="9 10">
    <name type="scientific">Fistulina hepatica ATCC 64428</name>
    <dbReference type="NCBI Taxonomy" id="1128425"/>
    <lineage>
        <taxon>Eukaryota</taxon>
        <taxon>Fungi</taxon>
        <taxon>Dikarya</taxon>
        <taxon>Basidiomycota</taxon>
        <taxon>Agaricomycotina</taxon>
        <taxon>Agaricomycetes</taxon>
        <taxon>Agaricomycetidae</taxon>
        <taxon>Agaricales</taxon>
        <taxon>Fistulinaceae</taxon>
        <taxon>Fistulina</taxon>
    </lineage>
</organism>
<evidence type="ECO:0000256" key="1">
    <source>
        <dbReference type="ARBA" id="ARBA00022387"/>
    </source>
</evidence>
<keyword evidence="5" id="KW-0175">Coiled coil</keyword>
<feature type="coiled-coil region" evidence="5">
    <location>
        <begin position="177"/>
        <end position="204"/>
    </location>
</feature>
<dbReference type="Pfam" id="PF13015">
    <property type="entry name" value="PRKCSH_1"/>
    <property type="match status" value="1"/>
</dbReference>
<feature type="coiled-coil region" evidence="5">
    <location>
        <begin position="387"/>
        <end position="418"/>
    </location>
</feature>
<dbReference type="SUPFAM" id="SSF50911">
    <property type="entry name" value="Mannose 6-phosphate receptor domain"/>
    <property type="match status" value="1"/>
</dbReference>
<feature type="chain" id="PRO_5002316422" description="Glucosidase 2 subunit beta" evidence="7">
    <location>
        <begin position="21"/>
        <end position="562"/>
    </location>
</feature>
<dbReference type="InterPro" id="IPR044865">
    <property type="entry name" value="MRH_dom"/>
</dbReference>
<dbReference type="InterPro" id="IPR039794">
    <property type="entry name" value="Gtb1-like"/>
</dbReference>
<feature type="compositionally biased region" description="Acidic residues" evidence="6">
    <location>
        <begin position="277"/>
        <end position="289"/>
    </location>
</feature>